<proteinExistence type="predicted"/>
<dbReference type="Proteomes" id="UP000662074">
    <property type="component" value="Unassembled WGS sequence"/>
</dbReference>
<dbReference type="AlphaFoldDB" id="A0A917N0T6"/>
<evidence type="ECO:0000256" key="2">
    <source>
        <dbReference type="ARBA" id="ARBA00012438"/>
    </source>
</evidence>
<dbReference type="Pfam" id="PF00512">
    <property type="entry name" value="HisKA"/>
    <property type="match status" value="1"/>
</dbReference>
<dbReference type="Pfam" id="PF13426">
    <property type="entry name" value="PAS_9"/>
    <property type="match status" value="1"/>
</dbReference>
<dbReference type="NCBIfam" id="TIGR00229">
    <property type="entry name" value="sensory_box"/>
    <property type="match status" value="2"/>
</dbReference>
<evidence type="ECO:0000259" key="6">
    <source>
        <dbReference type="PROSITE" id="PS50109"/>
    </source>
</evidence>
<dbReference type="InterPro" id="IPR003594">
    <property type="entry name" value="HATPase_dom"/>
</dbReference>
<dbReference type="PROSITE" id="PS50113">
    <property type="entry name" value="PAC"/>
    <property type="match status" value="1"/>
</dbReference>
<accession>A0A917N0T6</accession>
<evidence type="ECO:0000256" key="1">
    <source>
        <dbReference type="ARBA" id="ARBA00000085"/>
    </source>
</evidence>
<feature type="domain" description="PAC" evidence="8">
    <location>
        <begin position="95"/>
        <end position="147"/>
    </location>
</feature>
<dbReference type="EMBL" id="BMDO01000001">
    <property type="protein sequence ID" value="GGI49759.1"/>
    <property type="molecule type" value="Genomic_DNA"/>
</dbReference>
<sequence>MEILDNGEFSFSHDNLQRDFDLLRQALDASITGIIITDHQQPDNPIIYCNSAFEKLSGYTRKEIIGHNCRFLQREDRNQKERLILREAIQSGKDCVVEIRNYRKSGELFWNELYMSPIIDENGKVTHFIGVQNDVTRRKKAELELLHHQQVMEQKIEERTRVIRESEEYLASIYQTVRESLIVLDPNFGVLSVNEHFLKTFKVSLGETEGKKLYELGNGQWDIPPLKQLLEDVLPTNNPVENFEVEHDFPHIGKKLMLLNAHRIELEGKYKDRILIAIEDITERREIERRKDDFLSIASHELKTPLTTVKGYVQMMSRFMPENSSDKFKGVVEKTGVYIDRLNNLISELLDVSRIQTGNIELHKEQFDFDKMVHETVEGMQAANKDHQIIIKGKATNSFVGDESHLIQVLNNLLSNAIKYAPESREVLIYLSTVSNYLKVSVIDHGMGINIEDQKRIFERFYRVGDIQQHYPGMGIGLYICDQIIKNHEGTLWVESEKGRGSTFSFTLPLNERAGNE</sequence>
<dbReference type="CDD" id="cd00082">
    <property type="entry name" value="HisKA"/>
    <property type="match status" value="1"/>
</dbReference>
<evidence type="ECO:0000256" key="5">
    <source>
        <dbReference type="ARBA" id="ARBA00022777"/>
    </source>
</evidence>
<feature type="domain" description="Histidine kinase" evidence="6">
    <location>
        <begin position="297"/>
        <end position="512"/>
    </location>
</feature>
<comment type="catalytic activity">
    <reaction evidence="1">
        <text>ATP + protein L-histidine = ADP + protein N-phospho-L-histidine.</text>
        <dbReference type="EC" id="2.7.13.3"/>
    </reaction>
</comment>
<dbReference type="InterPro" id="IPR036097">
    <property type="entry name" value="HisK_dim/P_sf"/>
</dbReference>
<dbReference type="PANTHER" id="PTHR43047:SF72">
    <property type="entry name" value="OSMOSENSING HISTIDINE PROTEIN KINASE SLN1"/>
    <property type="match status" value="1"/>
</dbReference>
<dbReference type="InterPro" id="IPR035965">
    <property type="entry name" value="PAS-like_dom_sf"/>
</dbReference>
<dbReference type="InterPro" id="IPR004358">
    <property type="entry name" value="Sig_transdc_His_kin-like_C"/>
</dbReference>
<feature type="domain" description="PAS" evidence="7">
    <location>
        <begin position="19"/>
        <end position="92"/>
    </location>
</feature>
<dbReference type="PANTHER" id="PTHR43047">
    <property type="entry name" value="TWO-COMPONENT HISTIDINE PROTEIN KINASE"/>
    <property type="match status" value="1"/>
</dbReference>
<dbReference type="SUPFAM" id="SSF55874">
    <property type="entry name" value="ATPase domain of HSP90 chaperone/DNA topoisomerase II/histidine kinase"/>
    <property type="match status" value="1"/>
</dbReference>
<gene>
    <name evidence="9" type="ORF">GCM10011425_09710</name>
</gene>
<dbReference type="GO" id="GO:0000155">
    <property type="term" value="F:phosphorelay sensor kinase activity"/>
    <property type="evidence" value="ECO:0007669"/>
    <property type="project" value="InterPro"/>
</dbReference>
<reference evidence="9" key="1">
    <citation type="journal article" date="2014" name="Int. J. Syst. Evol. Microbiol.">
        <title>Complete genome sequence of Corynebacterium casei LMG S-19264T (=DSM 44701T), isolated from a smear-ripened cheese.</title>
        <authorList>
            <consortium name="US DOE Joint Genome Institute (JGI-PGF)"/>
            <person name="Walter F."/>
            <person name="Albersmeier A."/>
            <person name="Kalinowski J."/>
            <person name="Ruckert C."/>
        </authorList>
    </citation>
    <scope>NUCLEOTIDE SEQUENCE</scope>
    <source>
        <strain evidence="9">CCM 8711</strain>
    </source>
</reference>
<dbReference type="InterPro" id="IPR000014">
    <property type="entry name" value="PAS"/>
</dbReference>
<evidence type="ECO:0000313" key="9">
    <source>
        <dbReference type="EMBL" id="GGI49759.1"/>
    </source>
</evidence>
<dbReference type="PROSITE" id="PS50112">
    <property type="entry name" value="PAS"/>
    <property type="match status" value="1"/>
</dbReference>
<dbReference type="SUPFAM" id="SSF47384">
    <property type="entry name" value="Homodimeric domain of signal transducing histidine kinase"/>
    <property type="match status" value="1"/>
</dbReference>
<dbReference type="EC" id="2.7.13.3" evidence="2"/>
<dbReference type="GO" id="GO:0005886">
    <property type="term" value="C:plasma membrane"/>
    <property type="evidence" value="ECO:0007669"/>
    <property type="project" value="TreeGrafter"/>
</dbReference>
<dbReference type="Gene3D" id="1.10.287.130">
    <property type="match status" value="1"/>
</dbReference>
<evidence type="ECO:0000313" key="10">
    <source>
        <dbReference type="Proteomes" id="UP000662074"/>
    </source>
</evidence>
<keyword evidence="3" id="KW-0597">Phosphoprotein</keyword>
<dbReference type="PROSITE" id="PS50109">
    <property type="entry name" value="HIS_KIN"/>
    <property type="match status" value="1"/>
</dbReference>
<dbReference type="Pfam" id="PF02518">
    <property type="entry name" value="HATPase_c"/>
    <property type="match status" value="1"/>
</dbReference>
<dbReference type="Gene3D" id="3.30.450.20">
    <property type="entry name" value="PAS domain"/>
    <property type="match status" value="2"/>
</dbReference>
<keyword evidence="10" id="KW-1185">Reference proteome</keyword>
<dbReference type="SMART" id="SM00388">
    <property type="entry name" value="HisKA"/>
    <property type="match status" value="1"/>
</dbReference>
<organism evidence="9 10">
    <name type="scientific">Mucilaginibacter galii</name>
    <dbReference type="NCBI Taxonomy" id="2005073"/>
    <lineage>
        <taxon>Bacteria</taxon>
        <taxon>Pseudomonadati</taxon>
        <taxon>Bacteroidota</taxon>
        <taxon>Sphingobacteriia</taxon>
        <taxon>Sphingobacteriales</taxon>
        <taxon>Sphingobacteriaceae</taxon>
        <taxon>Mucilaginibacter</taxon>
    </lineage>
</organism>
<dbReference type="PRINTS" id="PR00344">
    <property type="entry name" value="BCTRLSENSOR"/>
</dbReference>
<name>A0A917N0T6_9SPHI</name>
<protein>
    <recommendedName>
        <fullName evidence="2">histidine kinase</fullName>
        <ecNumber evidence="2">2.7.13.3</ecNumber>
    </recommendedName>
</protein>
<reference evidence="9" key="2">
    <citation type="submission" date="2020-09" db="EMBL/GenBank/DDBJ databases">
        <authorList>
            <person name="Sun Q."/>
            <person name="Sedlacek I."/>
        </authorList>
    </citation>
    <scope>NUCLEOTIDE SEQUENCE</scope>
    <source>
        <strain evidence="9">CCM 8711</strain>
    </source>
</reference>
<comment type="caution">
    <text evidence="9">The sequence shown here is derived from an EMBL/GenBank/DDBJ whole genome shotgun (WGS) entry which is preliminary data.</text>
</comment>
<dbReference type="GO" id="GO:0009927">
    <property type="term" value="F:histidine phosphotransfer kinase activity"/>
    <property type="evidence" value="ECO:0007669"/>
    <property type="project" value="TreeGrafter"/>
</dbReference>
<dbReference type="InterPro" id="IPR003661">
    <property type="entry name" value="HisK_dim/P_dom"/>
</dbReference>
<dbReference type="InterPro" id="IPR001610">
    <property type="entry name" value="PAC"/>
</dbReference>
<dbReference type="Gene3D" id="3.30.565.10">
    <property type="entry name" value="Histidine kinase-like ATPase, C-terminal domain"/>
    <property type="match status" value="1"/>
</dbReference>
<keyword evidence="4" id="KW-0808">Transferase</keyword>
<dbReference type="SMART" id="SM00086">
    <property type="entry name" value="PAC"/>
    <property type="match status" value="1"/>
</dbReference>
<keyword evidence="5" id="KW-0418">Kinase</keyword>
<dbReference type="SMART" id="SM00387">
    <property type="entry name" value="HATPase_c"/>
    <property type="match status" value="1"/>
</dbReference>
<dbReference type="FunFam" id="3.30.565.10:FF:000006">
    <property type="entry name" value="Sensor histidine kinase WalK"/>
    <property type="match status" value="1"/>
</dbReference>
<dbReference type="RefSeq" id="WP_229747039.1">
    <property type="nucleotide sequence ID" value="NZ_BMDO01000001.1"/>
</dbReference>
<dbReference type="InterPro" id="IPR005467">
    <property type="entry name" value="His_kinase_dom"/>
</dbReference>
<evidence type="ECO:0000256" key="4">
    <source>
        <dbReference type="ARBA" id="ARBA00022679"/>
    </source>
</evidence>
<dbReference type="InterPro" id="IPR013656">
    <property type="entry name" value="PAS_4"/>
</dbReference>
<evidence type="ECO:0000259" key="7">
    <source>
        <dbReference type="PROSITE" id="PS50112"/>
    </source>
</evidence>
<dbReference type="Pfam" id="PF08448">
    <property type="entry name" value="PAS_4"/>
    <property type="match status" value="1"/>
</dbReference>
<dbReference type="SMART" id="SM00091">
    <property type="entry name" value="PAS"/>
    <property type="match status" value="2"/>
</dbReference>
<dbReference type="SUPFAM" id="SSF55785">
    <property type="entry name" value="PYP-like sensor domain (PAS domain)"/>
    <property type="match status" value="2"/>
</dbReference>
<dbReference type="CDD" id="cd00075">
    <property type="entry name" value="HATPase"/>
    <property type="match status" value="1"/>
</dbReference>
<dbReference type="CDD" id="cd00130">
    <property type="entry name" value="PAS"/>
    <property type="match status" value="2"/>
</dbReference>
<dbReference type="InterPro" id="IPR000700">
    <property type="entry name" value="PAS-assoc_C"/>
</dbReference>
<evidence type="ECO:0000259" key="8">
    <source>
        <dbReference type="PROSITE" id="PS50113"/>
    </source>
</evidence>
<dbReference type="InterPro" id="IPR036890">
    <property type="entry name" value="HATPase_C_sf"/>
</dbReference>
<evidence type="ECO:0000256" key="3">
    <source>
        <dbReference type="ARBA" id="ARBA00022553"/>
    </source>
</evidence>